<protein>
    <recommendedName>
        <fullName evidence="2">Phosphoesterase</fullName>
        <ecNumber evidence="2">3.1.4.-</ecNumber>
    </recommendedName>
</protein>
<organism evidence="4 5">
    <name type="scientific">Candidatus Fimisoma avicola</name>
    <dbReference type="NCBI Taxonomy" id="2840826"/>
    <lineage>
        <taxon>Bacteria</taxon>
        <taxon>Bacillati</taxon>
        <taxon>Bacillota</taxon>
        <taxon>Clostridia</taxon>
        <taxon>Eubacteriales</taxon>
        <taxon>Candidatus Fimisoma</taxon>
    </lineage>
</organism>
<name>A0A9D1I7T8_9FIRM</name>
<evidence type="ECO:0000313" key="5">
    <source>
        <dbReference type="Proteomes" id="UP000824091"/>
    </source>
</evidence>
<comment type="similarity">
    <text evidence="1 2">Belongs to the metallophosphoesterase superfamily. YfcE family.</text>
</comment>
<dbReference type="SUPFAM" id="SSF56300">
    <property type="entry name" value="Metallo-dependent phosphatases"/>
    <property type="match status" value="1"/>
</dbReference>
<dbReference type="PANTHER" id="PTHR11124">
    <property type="entry name" value="VACUOLAR SORTING PROTEIN VPS29"/>
    <property type="match status" value="1"/>
</dbReference>
<dbReference type="Proteomes" id="UP000824091">
    <property type="component" value="Unassembled WGS sequence"/>
</dbReference>
<reference evidence="4" key="2">
    <citation type="journal article" date="2021" name="PeerJ">
        <title>Extensive microbial diversity within the chicken gut microbiome revealed by metagenomics and culture.</title>
        <authorList>
            <person name="Gilroy R."/>
            <person name="Ravi A."/>
            <person name="Getino M."/>
            <person name="Pursley I."/>
            <person name="Horton D.L."/>
            <person name="Alikhan N.F."/>
            <person name="Baker D."/>
            <person name="Gharbi K."/>
            <person name="Hall N."/>
            <person name="Watson M."/>
            <person name="Adriaenssens E.M."/>
            <person name="Foster-Nyarko E."/>
            <person name="Jarju S."/>
            <person name="Secka A."/>
            <person name="Antonio M."/>
            <person name="Oren A."/>
            <person name="Chaudhuri R.R."/>
            <person name="La Ragione R."/>
            <person name="Hildebrand F."/>
            <person name="Pallen M.J."/>
        </authorList>
    </citation>
    <scope>NUCLEOTIDE SEQUENCE</scope>
    <source>
        <strain evidence="4">11300</strain>
    </source>
</reference>
<evidence type="ECO:0000313" key="4">
    <source>
        <dbReference type="EMBL" id="HIU28570.1"/>
    </source>
</evidence>
<dbReference type="InterPro" id="IPR041802">
    <property type="entry name" value="MPP_YfcE"/>
</dbReference>
<dbReference type="EC" id="3.1.4.-" evidence="2"/>
<comment type="cofactor">
    <cofactor evidence="2">
        <name>a divalent metal cation</name>
        <dbReference type="ChEBI" id="CHEBI:60240"/>
    </cofactor>
</comment>
<dbReference type="GO" id="GO:0016787">
    <property type="term" value="F:hydrolase activity"/>
    <property type="evidence" value="ECO:0007669"/>
    <property type="project" value="UniProtKB-UniRule"/>
</dbReference>
<dbReference type="Gene3D" id="3.60.21.10">
    <property type="match status" value="1"/>
</dbReference>
<proteinExistence type="inferred from homology"/>
<dbReference type="InterPro" id="IPR029052">
    <property type="entry name" value="Metallo-depent_PP-like"/>
</dbReference>
<comment type="caution">
    <text evidence="4">The sequence shown here is derived from an EMBL/GenBank/DDBJ whole genome shotgun (WGS) entry which is preliminary data.</text>
</comment>
<dbReference type="InterPro" id="IPR000979">
    <property type="entry name" value="Phosphodiesterase_MJ0936/Vps29"/>
</dbReference>
<sequence>MRILVVSDTHGDLERFDRVLSKLEKESPVDMIVHCGDCYEDALNIRMSCGIPVAAVKGNCDHEFSETGFLLLATEAGDFLVTHGHMENVGQDLQRLYYKALENDCIGALFGHTHRGVFTEIDGVYLMNPGSLSRPRDGSGGSFGIIETDDDQVCGKIYRYKEFTEGQAAGPSGGLRPKSGRLRRLLNDSDRL</sequence>
<reference evidence="4" key="1">
    <citation type="submission" date="2020-10" db="EMBL/GenBank/DDBJ databases">
        <authorList>
            <person name="Gilroy R."/>
        </authorList>
    </citation>
    <scope>NUCLEOTIDE SEQUENCE</scope>
    <source>
        <strain evidence="4">11300</strain>
    </source>
</reference>
<gene>
    <name evidence="4" type="ORF">IAD16_09385</name>
</gene>
<evidence type="ECO:0000259" key="3">
    <source>
        <dbReference type="Pfam" id="PF12850"/>
    </source>
</evidence>
<dbReference type="CDD" id="cd00841">
    <property type="entry name" value="MPP_YfcE"/>
    <property type="match status" value="1"/>
</dbReference>
<dbReference type="NCBIfam" id="TIGR00040">
    <property type="entry name" value="yfcE"/>
    <property type="match status" value="1"/>
</dbReference>
<dbReference type="GO" id="GO:0046872">
    <property type="term" value="F:metal ion binding"/>
    <property type="evidence" value="ECO:0007669"/>
    <property type="project" value="UniProtKB-KW"/>
</dbReference>
<evidence type="ECO:0000256" key="1">
    <source>
        <dbReference type="ARBA" id="ARBA00008950"/>
    </source>
</evidence>
<keyword evidence="2" id="KW-0479">Metal-binding</keyword>
<feature type="domain" description="Calcineurin-like phosphoesterase" evidence="3">
    <location>
        <begin position="1"/>
        <end position="151"/>
    </location>
</feature>
<dbReference type="AlphaFoldDB" id="A0A9D1I7T8"/>
<dbReference type="Pfam" id="PF12850">
    <property type="entry name" value="Metallophos_2"/>
    <property type="match status" value="1"/>
</dbReference>
<dbReference type="EMBL" id="DVMO01000146">
    <property type="protein sequence ID" value="HIU28570.1"/>
    <property type="molecule type" value="Genomic_DNA"/>
</dbReference>
<dbReference type="InterPro" id="IPR024654">
    <property type="entry name" value="Calcineurin-like_PHP_lpxH"/>
</dbReference>
<evidence type="ECO:0000256" key="2">
    <source>
        <dbReference type="RuleBase" id="RU362039"/>
    </source>
</evidence>
<accession>A0A9D1I7T8</accession>